<feature type="domain" description="Carboxylesterase type B" evidence="4">
    <location>
        <begin position="23"/>
        <end position="315"/>
    </location>
</feature>
<evidence type="ECO:0000313" key="6">
    <source>
        <dbReference type="Proteomes" id="UP000051677"/>
    </source>
</evidence>
<dbReference type="PROSITE" id="PS00122">
    <property type="entry name" value="CARBOXYLESTERASE_B_1"/>
    <property type="match status" value="1"/>
</dbReference>
<gene>
    <name evidence="5" type="ORF">AO501_13615</name>
</gene>
<proteinExistence type="inferred from homology"/>
<evidence type="ECO:0000256" key="1">
    <source>
        <dbReference type="ARBA" id="ARBA00005964"/>
    </source>
</evidence>
<dbReference type="EMBL" id="LKTM01000068">
    <property type="protein sequence ID" value="KQH79757.1"/>
    <property type="molecule type" value="Genomic_DNA"/>
</dbReference>
<evidence type="ECO:0000256" key="2">
    <source>
        <dbReference type="ARBA" id="ARBA00022801"/>
    </source>
</evidence>
<dbReference type="GO" id="GO:0016787">
    <property type="term" value="F:hydrolase activity"/>
    <property type="evidence" value="ECO:0007669"/>
    <property type="project" value="UniProtKB-KW"/>
</dbReference>
<dbReference type="InterPro" id="IPR002018">
    <property type="entry name" value="CarbesteraseB"/>
</dbReference>
<dbReference type="Pfam" id="PF00135">
    <property type="entry name" value="COesterase"/>
    <property type="match status" value="1"/>
</dbReference>
<comment type="caution">
    <text evidence="5">The sequence shown here is derived from an EMBL/GenBank/DDBJ whole genome shotgun (WGS) entry which is preliminary data.</text>
</comment>
<protein>
    <recommendedName>
        <fullName evidence="3">Carboxylic ester hydrolase</fullName>
        <ecNumber evidence="3">3.1.1.-</ecNumber>
    </recommendedName>
</protein>
<reference evidence="5 6" key="1">
    <citation type="submission" date="2015-10" db="EMBL/GenBank/DDBJ databases">
        <title>Mycobacterium gordonae draft genome assembly.</title>
        <authorList>
            <person name="Ustinova V."/>
            <person name="Smirnova T."/>
            <person name="Blagodatskikh K."/>
            <person name="Varlamov D."/>
            <person name="Larionova E."/>
            <person name="Chernousova L."/>
        </authorList>
    </citation>
    <scope>NUCLEOTIDE SEQUENCE [LARGE SCALE GENOMIC DNA]</scope>
    <source>
        <strain evidence="5 6">CTRI 14-8773</strain>
    </source>
</reference>
<dbReference type="PANTHER" id="PTHR11559">
    <property type="entry name" value="CARBOXYLESTERASE"/>
    <property type="match status" value="1"/>
</dbReference>
<evidence type="ECO:0000259" key="4">
    <source>
        <dbReference type="Pfam" id="PF00135"/>
    </source>
</evidence>
<dbReference type="Proteomes" id="UP000051677">
    <property type="component" value="Unassembled WGS sequence"/>
</dbReference>
<organism evidence="5 6">
    <name type="scientific">Mycobacterium gordonae</name>
    <dbReference type="NCBI Taxonomy" id="1778"/>
    <lineage>
        <taxon>Bacteria</taxon>
        <taxon>Bacillati</taxon>
        <taxon>Actinomycetota</taxon>
        <taxon>Actinomycetes</taxon>
        <taxon>Mycobacteriales</taxon>
        <taxon>Mycobacteriaceae</taxon>
        <taxon>Mycobacterium</taxon>
    </lineage>
</organism>
<dbReference type="STRING" id="1778.A9W97_03590"/>
<name>A0A0Q2QIQ3_MYCGO</name>
<dbReference type="AlphaFoldDB" id="A0A0Q2QIQ3"/>
<dbReference type="ESTHER" id="mycgo-a0a0q2qiq3">
    <property type="family name" value="Carb_B_Bacteria"/>
</dbReference>
<evidence type="ECO:0000313" key="5">
    <source>
        <dbReference type="EMBL" id="KQH79757.1"/>
    </source>
</evidence>
<keyword evidence="2 3" id="KW-0378">Hydrolase</keyword>
<dbReference type="OrthoDB" id="3199405at2"/>
<sequence>MRLLEVGCGPLLVDDDGTVLKAHGIPYATAERFAAPIPAPRHREPRDATRRGAACPQATSRLDFVNGPIADSLAKSEQCQVLSVTAPHDAQGLPVMVWFHGGAYMSGSGEAPKYDPDALATEGRVVVVTVSYRLGIFGYLNPDADGVANLGSRDQILALQWTRRYITAFGGDPARVTIFGQSAGADAVLSLMLGSHTAGLFHRAILQSAPLGLRKGREAMTAAMREAVTAVLAGVAAGEATVEQLLDAQTAAVTTAQRFGLVGGFPFAPIAGVDPMPAAGDESRVLTDVAGRVEILVGYTRNDADAFVAMDPRGQRLQRLGRPGRVMARLLGQVLTRRIFGGPARGLANFWTSSGGAAATFRVDWSPPGAPFRACHCIELPLLFGTPEIWADAPMLGPGPDSIDTELARRTRGYWAAFAHHGVAGLARSSLRI</sequence>
<dbReference type="SUPFAM" id="SSF53474">
    <property type="entry name" value="alpha/beta-Hydrolases"/>
    <property type="match status" value="1"/>
</dbReference>
<evidence type="ECO:0000256" key="3">
    <source>
        <dbReference type="RuleBase" id="RU361235"/>
    </source>
</evidence>
<accession>A0A0Q2QIQ3</accession>
<dbReference type="InterPro" id="IPR029058">
    <property type="entry name" value="AB_hydrolase_fold"/>
</dbReference>
<dbReference type="InterPro" id="IPR019826">
    <property type="entry name" value="Carboxylesterase_B_AS"/>
</dbReference>
<dbReference type="EC" id="3.1.1.-" evidence="3"/>
<dbReference type="Gene3D" id="3.40.50.1820">
    <property type="entry name" value="alpha/beta hydrolase"/>
    <property type="match status" value="1"/>
</dbReference>
<comment type="similarity">
    <text evidence="1 3">Belongs to the type-B carboxylesterase/lipase family.</text>
</comment>
<dbReference type="InterPro" id="IPR050309">
    <property type="entry name" value="Type-B_Carboxylest/Lipase"/>
</dbReference>